<protein>
    <submittedName>
        <fullName evidence="2">Uncharacterized protein</fullName>
    </submittedName>
</protein>
<keyword evidence="1" id="KW-0812">Transmembrane</keyword>
<evidence type="ECO:0000313" key="2">
    <source>
        <dbReference type="EMBL" id="QJH96957.1"/>
    </source>
</evidence>
<sequence length="63" mass="7215">MVKSLGLLNCLIGTLCLGLSMIYFVLCIKDIFFDLHPSYLPVFLLYFVLAGINFWFTFALSEE</sequence>
<organism evidence="2">
    <name type="scientific">viral metagenome</name>
    <dbReference type="NCBI Taxonomy" id="1070528"/>
    <lineage>
        <taxon>unclassified sequences</taxon>
        <taxon>metagenomes</taxon>
        <taxon>organismal metagenomes</taxon>
    </lineage>
</organism>
<keyword evidence="1" id="KW-1133">Transmembrane helix</keyword>
<accession>A0A6M3XI42</accession>
<feature type="transmembrane region" description="Helical" evidence="1">
    <location>
        <begin position="6"/>
        <end position="26"/>
    </location>
</feature>
<feature type="transmembrane region" description="Helical" evidence="1">
    <location>
        <begin position="38"/>
        <end position="58"/>
    </location>
</feature>
<gene>
    <name evidence="2" type="ORF">TM448B00884_0008</name>
</gene>
<dbReference type="AlphaFoldDB" id="A0A6M3XI42"/>
<dbReference type="EMBL" id="MT144668">
    <property type="protein sequence ID" value="QJH96957.1"/>
    <property type="molecule type" value="Genomic_DNA"/>
</dbReference>
<keyword evidence="1" id="KW-0472">Membrane</keyword>
<reference evidence="2" key="1">
    <citation type="submission" date="2020-03" db="EMBL/GenBank/DDBJ databases">
        <title>The deep terrestrial virosphere.</title>
        <authorList>
            <person name="Holmfeldt K."/>
            <person name="Nilsson E."/>
            <person name="Simone D."/>
            <person name="Lopez-Fernandez M."/>
            <person name="Wu X."/>
            <person name="de Brujin I."/>
            <person name="Lundin D."/>
            <person name="Andersson A."/>
            <person name="Bertilsson S."/>
            <person name="Dopson M."/>
        </authorList>
    </citation>
    <scope>NUCLEOTIDE SEQUENCE</scope>
    <source>
        <strain evidence="2">TM448B00884</strain>
    </source>
</reference>
<evidence type="ECO:0000256" key="1">
    <source>
        <dbReference type="SAM" id="Phobius"/>
    </source>
</evidence>
<name>A0A6M3XI42_9ZZZZ</name>
<proteinExistence type="predicted"/>